<sequence>MDSFNPYRQKSNFMDLLNSQEDSHYPETNPFESSSQSTIVGSSQIPLFSTECSDDPTVDQDNRQGRKRWKPSEDVVLISSWLNTSKDPIVSNEQKTAAFWNRIAALYAASPSIAADEKREANHCKQRWRKINDQVSKFAGAYAAANSPPKSGYGPKDYLKLAHEIFLTDYKAKFMLEHAWELLQNEQKWCELSSTKGVDAGSSKRKKCDNGSIPSGSLQSVNNVEDEAEVRPVGVKAAKAKLKRSVSNKATVEEQTKKLENLQTVWELKQKDVALKKELSDKNMLEILLARTEPLSELELALKNRLIEKFLLQTT</sequence>
<dbReference type="InterPro" id="IPR029466">
    <property type="entry name" value="NAM-associated_C"/>
</dbReference>
<dbReference type="Proteomes" id="UP001558713">
    <property type="component" value="Unassembled WGS sequence"/>
</dbReference>
<feature type="region of interest" description="Disordered" evidence="1">
    <location>
        <begin position="15"/>
        <end position="42"/>
    </location>
</feature>
<dbReference type="AlphaFoldDB" id="A0ABD1B8M0"/>
<organism evidence="3 4">
    <name type="scientific">Cardamine amara subsp. amara</name>
    <dbReference type="NCBI Taxonomy" id="228776"/>
    <lineage>
        <taxon>Eukaryota</taxon>
        <taxon>Viridiplantae</taxon>
        <taxon>Streptophyta</taxon>
        <taxon>Embryophyta</taxon>
        <taxon>Tracheophyta</taxon>
        <taxon>Spermatophyta</taxon>
        <taxon>Magnoliopsida</taxon>
        <taxon>eudicotyledons</taxon>
        <taxon>Gunneridae</taxon>
        <taxon>Pentapetalae</taxon>
        <taxon>rosids</taxon>
        <taxon>malvids</taxon>
        <taxon>Brassicales</taxon>
        <taxon>Brassicaceae</taxon>
        <taxon>Cardamineae</taxon>
        <taxon>Cardamine</taxon>
    </lineage>
</organism>
<name>A0ABD1B8M0_CARAN</name>
<accession>A0ABD1B8M0</accession>
<feature type="region of interest" description="Disordered" evidence="1">
    <location>
        <begin position="49"/>
        <end position="68"/>
    </location>
</feature>
<evidence type="ECO:0000256" key="1">
    <source>
        <dbReference type="SAM" id="MobiDB-lite"/>
    </source>
</evidence>
<keyword evidence="4" id="KW-1185">Reference proteome</keyword>
<protein>
    <submittedName>
        <fullName evidence="3">Glutathione S-transferase T3</fullName>
    </submittedName>
</protein>
<gene>
    <name evidence="3" type="ORF">V5N11_019717</name>
</gene>
<dbReference type="PANTHER" id="PTHR45023:SF4">
    <property type="entry name" value="GLYCINE-RICH PROTEIN-RELATED"/>
    <property type="match status" value="1"/>
</dbReference>
<proteinExistence type="predicted"/>
<dbReference type="InterPro" id="IPR001005">
    <property type="entry name" value="SANT/Myb"/>
</dbReference>
<reference evidence="3 4" key="1">
    <citation type="submission" date="2024-04" db="EMBL/GenBank/DDBJ databases">
        <title>Genome assembly C_amara_ONT_v2.</title>
        <authorList>
            <person name="Yant L."/>
            <person name="Moore C."/>
            <person name="Slenker M."/>
        </authorList>
    </citation>
    <scope>NUCLEOTIDE SEQUENCE [LARGE SCALE GENOMIC DNA]</scope>
    <source>
        <tissue evidence="3">Leaf</tissue>
    </source>
</reference>
<feature type="domain" description="Myb-like" evidence="2">
    <location>
        <begin position="61"/>
        <end position="132"/>
    </location>
</feature>
<dbReference type="EMBL" id="JBANAX010000301">
    <property type="protein sequence ID" value="KAL1214746.1"/>
    <property type="molecule type" value="Genomic_DNA"/>
</dbReference>
<evidence type="ECO:0000313" key="4">
    <source>
        <dbReference type="Proteomes" id="UP001558713"/>
    </source>
</evidence>
<feature type="compositionally biased region" description="Low complexity" evidence="1">
    <location>
        <begin position="33"/>
        <end position="42"/>
    </location>
</feature>
<dbReference type="Pfam" id="PF14303">
    <property type="entry name" value="NAM-associated"/>
    <property type="match status" value="1"/>
</dbReference>
<evidence type="ECO:0000313" key="3">
    <source>
        <dbReference type="EMBL" id="KAL1214746.1"/>
    </source>
</evidence>
<evidence type="ECO:0000259" key="2">
    <source>
        <dbReference type="PROSITE" id="PS50090"/>
    </source>
</evidence>
<dbReference type="PANTHER" id="PTHR45023">
    <property type="match status" value="1"/>
</dbReference>
<comment type="caution">
    <text evidence="3">The sequence shown here is derived from an EMBL/GenBank/DDBJ whole genome shotgun (WGS) entry which is preliminary data.</text>
</comment>
<dbReference type="PROSITE" id="PS50090">
    <property type="entry name" value="MYB_LIKE"/>
    <property type="match status" value="1"/>
</dbReference>